<dbReference type="EMBL" id="UINC01003654">
    <property type="protein sequence ID" value="SVA08182.1"/>
    <property type="molecule type" value="Genomic_DNA"/>
</dbReference>
<keyword evidence="1" id="KW-0378">Hydrolase</keyword>
<protein>
    <recommendedName>
        <fullName evidence="2">CN hydrolase domain-containing protein</fullName>
    </recommendedName>
</protein>
<dbReference type="InterPro" id="IPR003010">
    <property type="entry name" value="C-N_Hydrolase"/>
</dbReference>
<dbReference type="PANTHER" id="PTHR43674:SF2">
    <property type="entry name" value="BETA-UREIDOPROPIONASE"/>
    <property type="match status" value="1"/>
</dbReference>
<dbReference type="InterPro" id="IPR001110">
    <property type="entry name" value="UPF0012_CS"/>
</dbReference>
<sequence length="358" mass="40262">MVPIYTAAAVQSNVWPVFPDRSGGPVIENMTKNLNRAIALIERLAEWNPSKIYLLPEFFMTGAGGVGKSAKDRGLLCVRIPGPEIQKLCDLAKTIDAYIAGMVWEIMDDWPNRYWNTAFICSPAGEVVLKYHKHYDPLGKTKPGDVLEEYVDRYGEDALFPVVDTPIGRMGCLTCYDINFPEMARCLALNGAEILLHPTSEGRAPFLLEDEGGWEIGKRSRAYENLAYLISANQGSFLGSDFPTERMRGRSQIIDFNGRVMTIAETTGEAILQADIEIERLRQRRSQMQMNFLAQLQTEVHGRQYLRKQMWPANLWSEKPPPNDMANIKFGMELIGRLGEDGTFVPPSGATMKKKSYV</sequence>
<dbReference type="PANTHER" id="PTHR43674">
    <property type="entry name" value="NITRILASE C965.09-RELATED"/>
    <property type="match status" value="1"/>
</dbReference>
<name>A0A381SW00_9ZZZZ</name>
<dbReference type="InterPro" id="IPR050345">
    <property type="entry name" value="Aliph_Amidase/BUP"/>
</dbReference>
<gene>
    <name evidence="3" type="ORF">METZ01_LOCUS61036</name>
</gene>
<evidence type="ECO:0000313" key="3">
    <source>
        <dbReference type="EMBL" id="SVA08182.1"/>
    </source>
</evidence>
<accession>A0A381SW00</accession>
<dbReference type="AlphaFoldDB" id="A0A381SW00"/>
<dbReference type="GO" id="GO:0016811">
    <property type="term" value="F:hydrolase activity, acting on carbon-nitrogen (but not peptide) bonds, in linear amides"/>
    <property type="evidence" value="ECO:0007669"/>
    <property type="project" value="UniProtKB-ARBA"/>
</dbReference>
<dbReference type="Pfam" id="PF00795">
    <property type="entry name" value="CN_hydrolase"/>
    <property type="match status" value="1"/>
</dbReference>
<dbReference type="PROSITE" id="PS50263">
    <property type="entry name" value="CN_HYDROLASE"/>
    <property type="match status" value="1"/>
</dbReference>
<proteinExistence type="predicted"/>
<dbReference type="PROSITE" id="PS01227">
    <property type="entry name" value="UPF0012"/>
    <property type="match status" value="1"/>
</dbReference>
<organism evidence="3">
    <name type="scientific">marine metagenome</name>
    <dbReference type="NCBI Taxonomy" id="408172"/>
    <lineage>
        <taxon>unclassified sequences</taxon>
        <taxon>metagenomes</taxon>
        <taxon>ecological metagenomes</taxon>
    </lineage>
</organism>
<dbReference type="Gene3D" id="3.60.110.10">
    <property type="entry name" value="Carbon-nitrogen hydrolase"/>
    <property type="match status" value="1"/>
</dbReference>
<evidence type="ECO:0000259" key="2">
    <source>
        <dbReference type="PROSITE" id="PS50263"/>
    </source>
</evidence>
<feature type="domain" description="CN hydrolase" evidence="2">
    <location>
        <begin position="5"/>
        <end position="278"/>
    </location>
</feature>
<evidence type="ECO:0000256" key="1">
    <source>
        <dbReference type="ARBA" id="ARBA00022801"/>
    </source>
</evidence>
<dbReference type="InterPro" id="IPR036526">
    <property type="entry name" value="C-N_Hydrolase_sf"/>
</dbReference>
<dbReference type="SUPFAM" id="SSF56317">
    <property type="entry name" value="Carbon-nitrogen hydrolase"/>
    <property type="match status" value="1"/>
</dbReference>
<reference evidence="3" key="1">
    <citation type="submission" date="2018-05" db="EMBL/GenBank/DDBJ databases">
        <authorList>
            <person name="Lanie J.A."/>
            <person name="Ng W.-L."/>
            <person name="Kazmierczak K.M."/>
            <person name="Andrzejewski T.M."/>
            <person name="Davidsen T.M."/>
            <person name="Wayne K.J."/>
            <person name="Tettelin H."/>
            <person name="Glass J.I."/>
            <person name="Rusch D."/>
            <person name="Podicherti R."/>
            <person name="Tsui H.-C.T."/>
            <person name="Winkler M.E."/>
        </authorList>
    </citation>
    <scope>NUCLEOTIDE SEQUENCE</scope>
</reference>